<organism evidence="4 5">
    <name type="scientific">Rubroshorea leprosula</name>
    <dbReference type="NCBI Taxonomy" id="152421"/>
    <lineage>
        <taxon>Eukaryota</taxon>
        <taxon>Viridiplantae</taxon>
        <taxon>Streptophyta</taxon>
        <taxon>Embryophyta</taxon>
        <taxon>Tracheophyta</taxon>
        <taxon>Spermatophyta</taxon>
        <taxon>Magnoliopsida</taxon>
        <taxon>eudicotyledons</taxon>
        <taxon>Gunneridae</taxon>
        <taxon>Pentapetalae</taxon>
        <taxon>rosids</taxon>
        <taxon>malvids</taxon>
        <taxon>Malvales</taxon>
        <taxon>Dipterocarpaceae</taxon>
        <taxon>Rubroshorea</taxon>
    </lineage>
</organism>
<protein>
    <recommendedName>
        <fullName evidence="3">UBX domain-containing protein</fullName>
    </recommendedName>
</protein>
<evidence type="ECO:0000313" key="4">
    <source>
        <dbReference type="EMBL" id="GKV13061.1"/>
    </source>
</evidence>
<dbReference type="SMART" id="SM00726">
    <property type="entry name" value="UIM"/>
    <property type="match status" value="2"/>
</dbReference>
<gene>
    <name evidence="4" type="ORF">SLEP1_g24134</name>
</gene>
<keyword evidence="1" id="KW-0833">Ubl conjugation pathway</keyword>
<evidence type="ECO:0000259" key="3">
    <source>
        <dbReference type="PROSITE" id="PS50033"/>
    </source>
</evidence>
<dbReference type="CDD" id="cd01767">
    <property type="entry name" value="UBX"/>
    <property type="match status" value="1"/>
</dbReference>
<evidence type="ECO:0000256" key="1">
    <source>
        <dbReference type="ARBA" id="ARBA00022786"/>
    </source>
</evidence>
<dbReference type="InterPro" id="IPR001012">
    <property type="entry name" value="UBX_dom"/>
</dbReference>
<dbReference type="PANTHER" id="PTHR23322:SF55">
    <property type="entry name" value="PLANT UBX DOMAIN-CONTAINING PROTEIN 9"/>
    <property type="match status" value="1"/>
</dbReference>
<evidence type="ECO:0000313" key="5">
    <source>
        <dbReference type="Proteomes" id="UP001054252"/>
    </source>
</evidence>
<reference evidence="4 5" key="1">
    <citation type="journal article" date="2021" name="Commun. Biol.">
        <title>The genome of Shorea leprosula (Dipterocarpaceae) highlights the ecological relevance of drought in aseasonal tropical rainforests.</title>
        <authorList>
            <person name="Ng K.K.S."/>
            <person name="Kobayashi M.J."/>
            <person name="Fawcett J.A."/>
            <person name="Hatakeyama M."/>
            <person name="Paape T."/>
            <person name="Ng C.H."/>
            <person name="Ang C.C."/>
            <person name="Tnah L.H."/>
            <person name="Lee C.T."/>
            <person name="Nishiyama T."/>
            <person name="Sese J."/>
            <person name="O'Brien M.J."/>
            <person name="Copetti D."/>
            <person name="Mohd Noor M.I."/>
            <person name="Ong R.C."/>
            <person name="Putra M."/>
            <person name="Sireger I.Z."/>
            <person name="Indrioko S."/>
            <person name="Kosugi Y."/>
            <person name="Izuno A."/>
            <person name="Isagi Y."/>
            <person name="Lee S.L."/>
            <person name="Shimizu K.K."/>
        </authorList>
    </citation>
    <scope>NUCLEOTIDE SEQUENCE [LARGE SCALE GENOMIC DNA]</scope>
    <source>
        <strain evidence="4">214</strain>
    </source>
</reference>
<dbReference type="SMART" id="SM00166">
    <property type="entry name" value="UBX"/>
    <property type="match status" value="1"/>
</dbReference>
<keyword evidence="5" id="KW-1185">Reference proteome</keyword>
<feature type="domain" description="UBX" evidence="3">
    <location>
        <begin position="365"/>
        <end position="443"/>
    </location>
</feature>
<feature type="region of interest" description="Disordered" evidence="2">
    <location>
        <begin position="180"/>
        <end position="228"/>
    </location>
</feature>
<dbReference type="Gene3D" id="3.10.20.90">
    <property type="entry name" value="Phosphatidylinositol 3-kinase Catalytic Subunit, Chain A, domain 1"/>
    <property type="match status" value="1"/>
</dbReference>
<dbReference type="PROSITE" id="PS50033">
    <property type="entry name" value="UBX"/>
    <property type="match status" value="1"/>
</dbReference>
<dbReference type="InterPro" id="IPR029071">
    <property type="entry name" value="Ubiquitin-like_domsf"/>
</dbReference>
<dbReference type="InterPro" id="IPR050730">
    <property type="entry name" value="UBX_domain-protein"/>
</dbReference>
<feature type="region of interest" description="Disordered" evidence="2">
    <location>
        <begin position="321"/>
        <end position="343"/>
    </location>
</feature>
<dbReference type="SUPFAM" id="SSF54236">
    <property type="entry name" value="Ubiquitin-like"/>
    <property type="match status" value="1"/>
</dbReference>
<dbReference type="PANTHER" id="PTHR23322">
    <property type="entry name" value="FAS-ASSOCIATED PROTEIN"/>
    <property type="match status" value="1"/>
</dbReference>
<name>A0AAV5JQ17_9ROSI</name>
<accession>A0AAV5JQ17</accession>
<dbReference type="EMBL" id="BPVZ01000037">
    <property type="protein sequence ID" value="GKV13061.1"/>
    <property type="molecule type" value="Genomic_DNA"/>
</dbReference>
<feature type="compositionally biased region" description="Polar residues" evidence="2">
    <location>
        <begin position="259"/>
        <end position="268"/>
    </location>
</feature>
<dbReference type="Proteomes" id="UP001054252">
    <property type="component" value="Unassembled WGS sequence"/>
</dbReference>
<dbReference type="PROSITE" id="PS50330">
    <property type="entry name" value="UIM"/>
    <property type="match status" value="1"/>
</dbReference>
<sequence length="447" mass="50243">MDNRSGGRRGGILPLLSSVRSFRPSLLFNPNYRRNLFNQIGASSLNNRTTFSNVGDMRGTAVEYNSGNEDHHFEPRHPTEVSSGTSSYYGTGINQNALQNSDSHLNNNDVESEMMQAAIEASKRDFEDAYLRRQYGSSNESFGVGVQQRWDHEEEEEEDELAHALSLSLKTAEEERAIRERTMEGEYEQLGIHVSSRRTETTSGHSKAGSSSIQHLGPDTHDNLQNSKDAFYSNEWGGISSKELDEAIMLETQLFSQIPKGSSYGSTQRTHKPSDPDRTVGPRPEAASNLSSSTIMEQRLLREQQDNEYLASLLADRKKEMNVQKEAETRSLKEEGSKMKRAEGERVQRVMAAKEVSLPKEPAIDDENAVTLLVRMPDGSRHARRFLKSDKLQLLFDFIDVGKLMKSGTYRVVRPYPRHAFSVDDGTSSLNELGLTSKQEALFLELL</sequence>
<dbReference type="Pfam" id="PF00789">
    <property type="entry name" value="UBX"/>
    <property type="match status" value="1"/>
</dbReference>
<dbReference type="AlphaFoldDB" id="A0AAV5JQ17"/>
<dbReference type="GO" id="GO:0043130">
    <property type="term" value="F:ubiquitin binding"/>
    <property type="evidence" value="ECO:0007669"/>
    <property type="project" value="TreeGrafter"/>
</dbReference>
<proteinExistence type="predicted"/>
<dbReference type="InterPro" id="IPR003903">
    <property type="entry name" value="UIM_dom"/>
</dbReference>
<feature type="region of interest" description="Disordered" evidence="2">
    <location>
        <begin position="259"/>
        <end position="291"/>
    </location>
</feature>
<evidence type="ECO:0000256" key="2">
    <source>
        <dbReference type="SAM" id="MobiDB-lite"/>
    </source>
</evidence>
<comment type="caution">
    <text evidence="4">The sequence shown here is derived from an EMBL/GenBank/DDBJ whole genome shotgun (WGS) entry which is preliminary data.</text>
</comment>
<feature type="compositionally biased region" description="Polar residues" evidence="2">
    <location>
        <begin position="201"/>
        <end position="214"/>
    </location>
</feature>